<keyword evidence="4 7" id="KW-0812">Transmembrane</keyword>
<organism evidence="9 10">
    <name type="scientific">Tissierella praeacuta DSM 18095</name>
    <dbReference type="NCBI Taxonomy" id="1123404"/>
    <lineage>
        <taxon>Bacteria</taxon>
        <taxon>Bacillati</taxon>
        <taxon>Bacillota</taxon>
        <taxon>Tissierellia</taxon>
        <taxon>Tissierellales</taxon>
        <taxon>Tissierellaceae</taxon>
        <taxon>Tissierella</taxon>
    </lineage>
</organism>
<dbReference type="EMBL" id="FQTY01000011">
    <property type="protein sequence ID" value="SHE92364.1"/>
    <property type="molecule type" value="Genomic_DNA"/>
</dbReference>
<keyword evidence="10" id="KW-1185">Reference proteome</keyword>
<evidence type="ECO:0000256" key="3">
    <source>
        <dbReference type="ARBA" id="ARBA00022475"/>
    </source>
</evidence>
<protein>
    <submittedName>
        <fullName evidence="9">Peptide/nickel transport system permease protein</fullName>
    </submittedName>
</protein>
<dbReference type="PANTHER" id="PTHR43163:SF6">
    <property type="entry name" value="DIPEPTIDE TRANSPORT SYSTEM PERMEASE PROTEIN DPPB-RELATED"/>
    <property type="match status" value="1"/>
</dbReference>
<dbReference type="Pfam" id="PF00528">
    <property type="entry name" value="BPD_transp_1"/>
    <property type="match status" value="1"/>
</dbReference>
<feature type="transmembrane region" description="Helical" evidence="7">
    <location>
        <begin position="234"/>
        <end position="262"/>
    </location>
</feature>
<dbReference type="GO" id="GO:0055085">
    <property type="term" value="P:transmembrane transport"/>
    <property type="evidence" value="ECO:0007669"/>
    <property type="project" value="InterPro"/>
</dbReference>
<dbReference type="CDD" id="cd06261">
    <property type="entry name" value="TM_PBP2"/>
    <property type="match status" value="1"/>
</dbReference>
<accession>A0A1M4XFM8</accession>
<evidence type="ECO:0000256" key="2">
    <source>
        <dbReference type="ARBA" id="ARBA00022448"/>
    </source>
</evidence>
<evidence type="ECO:0000313" key="10">
    <source>
        <dbReference type="Proteomes" id="UP000184114"/>
    </source>
</evidence>
<dbReference type="InterPro" id="IPR000515">
    <property type="entry name" value="MetI-like"/>
</dbReference>
<dbReference type="PROSITE" id="PS50928">
    <property type="entry name" value="ABC_TM1"/>
    <property type="match status" value="1"/>
</dbReference>
<evidence type="ECO:0000256" key="6">
    <source>
        <dbReference type="ARBA" id="ARBA00023136"/>
    </source>
</evidence>
<dbReference type="SUPFAM" id="SSF161098">
    <property type="entry name" value="MetI-like"/>
    <property type="match status" value="1"/>
</dbReference>
<keyword evidence="5 7" id="KW-1133">Transmembrane helix</keyword>
<feature type="transmembrane region" description="Helical" evidence="7">
    <location>
        <begin position="103"/>
        <end position="127"/>
    </location>
</feature>
<dbReference type="InterPro" id="IPR035906">
    <property type="entry name" value="MetI-like_sf"/>
</dbReference>
<dbReference type="Proteomes" id="UP000184114">
    <property type="component" value="Unassembled WGS sequence"/>
</dbReference>
<feature type="transmembrane region" description="Helical" evidence="7">
    <location>
        <begin position="12"/>
        <end position="30"/>
    </location>
</feature>
<keyword evidence="6 7" id="KW-0472">Membrane</keyword>
<keyword evidence="2 7" id="KW-0813">Transport</keyword>
<evidence type="ECO:0000256" key="7">
    <source>
        <dbReference type="RuleBase" id="RU363032"/>
    </source>
</evidence>
<dbReference type="Pfam" id="PF19300">
    <property type="entry name" value="BPD_transp_1_N"/>
    <property type="match status" value="1"/>
</dbReference>
<reference evidence="10" key="1">
    <citation type="submission" date="2016-11" db="EMBL/GenBank/DDBJ databases">
        <authorList>
            <person name="Varghese N."/>
            <person name="Submissions S."/>
        </authorList>
    </citation>
    <scope>NUCLEOTIDE SEQUENCE [LARGE SCALE GENOMIC DNA]</scope>
    <source>
        <strain evidence="10">DSM 18095</strain>
    </source>
</reference>
<dbReference type="PANTHER" id="PTHR43163">
    <property type="entry name" value="DIPEPTIDE TRANSPORT SYSTEM PERMEASE PROTEIN DPPB-RELATED"/>
    <property type="match status" value="1"/>
</dbReference>
<dbReference type="GO" id="GO:0005886">
    <property type="term" value="C:plasma membrane"/>
    <property type="evidence" value="ECO:0007669"/>
    <property type="project" value="UniProtKB-SubCell"/>
</dbReference>
<evidence type="ECO:0000313" key="9">
    <source>
        <dbReference type="EMBL" id="SHE92364.1"/>
    </source>
</evidence>
<gene>
    <name evidence="9" type="ORF">SAMN02745784_02235</name>
</gene>
<proteinExistence type="inferred from homology"/>
<feature type="transmembrane region" description="Helical" evidence="7">
    <location>
        <begin position="139"/>
        <end position="161"/>
    </location>
</feature>
<evidence type="ECO:0000256" key="4">
    <source>
        <dbReference type="ARBA" id="ARBA00022692"/>
    </source>
</evidence>
<dbReference type="RefSeq" id="WP_072976301.1">
    <property type="nucleotide sequence ID" value="NZ_FQTY01000011.1"/>
</dbReference>
<dbReference type="InterPro" id="IPR045621">
    <property type="entry name" value="BPD_transp_1_N"/>
</dbReference>
<feature type="domain" description="ABC transmembrane type-1" evidence="8">
    <location>
        <begin position="103"/>
        <end position="299"/>
    </location>
</feature>
<feature type="transmembrane region" description="Helical" evidence="7">
    <location>
        <begin position="282"/>
        <end position="306"/>
    </location>
</feature>
<comment type="similarity">
    <text evidence="7">Belongs to the binding-protein-dependent transport system permease family.</text>
</comment>
<keyword evidence="3" id="KW-1003">Cell membrane</keyword>
<evidence type="ECO:0000256" key="1">
    <source>
        <dbReference type="ARBA" id="ARBA00004651"/>
    </source>
</evidence>
<dbReference type="GeneID" id="90995402"/>
<dbReference type="AlphaFoldDB" id="A0A1M4XFM8"/>
<dbReference type="STRING" id="1123404.SAMN02745784_02235"/>
<comment type="subcellular location">
    <subcellularLocation>
        <location evidence="1 7">Cell membrane</location>
        <topology evidence="1 7">Multi-pass membrane protein</topology>
    </subcellularLocation>
</comment>
<evidence type="ECO:0000259" key="8">
    <source>
        <dbReference type="PROSITE" id="PS50928"/>
    </source>
</evidence>
<sequence length="316" mass="35805">MFTKILKKTMEMVVTIFIATIIIFVLIRLSPRDPVKIVMGNPEIAMTNTKEYDIRYEKMREELNLDKSIAFQYISWIKRVLKFDFGKSIYTGRPVADEIKERIPATVLLAIPSMILQCILGISLGVISAVRHEKFTDQVIRFISVFFSSVPAFALGLMLLYYFGVYLKYYEVSNVANVSRLWLPVIVLGVISSPSLIRVVRTNMLQEFGRAYISFGIARGLSKGDILKNAIKNIALPIITILALSFVSLLSGAVVIESIFTWPGMGRYAMESILLNDYPVTQAYALFMTIMIVIINFFVDIIYTYANPKVKMGRGR</sequence>
<evidence type="ECO:0000256" key="5">
    <source>
        <dbReference type="ARBA" id="ARBA00022989"/>
    </source>
</evidence>
<name>A0A1M4XFM8_9FIRM</name>
<dbReference type="Gene3D" id="1.10.3720.10">
    <property type="entry name" value="MetI-like"/>
    <property type="match status" value="1"/>
</dbReference>
<feature type="transmembrane region" description="Helical" evidence="7">
    <location>
        <begin position="181"/>
        <end position="200"/>
    </location>
</feature>